<accession>B0MT66</accession>
<dbReference type="AlphaFoldDB" id="B0MT66"/>
<organism evidence="2 3">
    <name type="scientific">Alistipes putredinis DSM 17216</name>
    <dbReference type="NCBI Taxonomy" id="445970"/>
    <lineage>
        <taxon>Bacteria</taxon>
        <taxon>Pseudomonadati</taxon>
        <taxon>Bacteroidota</taxon>
        <taxon>Bacteroidia</taxon>
        <taxon>Bacteroidales</taxon>
        <taxon>Rikenellaceae</taxon>
        <taxon>Alistipes</taxon>
    </lineage>
</organism>
<keyword evidence="1" id="KW-0472">Membrane</keyword>
<name>B0MT66_9BACT</name>
<dbReference type="Proteomes" id="UP000005819">
    <property type="component" value="Unassembled WGS sequence"/>
</dbReference>
<dbReference type="HOGENOM" id="CLU_2949966_0_0_10"/>
<keyword evidence="3" id="KW-1185">Reference proteome</keyword>
<keyword evidence="1" id="KW-1133">Transmembrane helix</keyword>
<evidence type="ECO:0000313" key="3">
    <source>
        <dbReference type="Proteomes" id="UP000005819"/>
    </source>
</evidence>
<dbReference type="EMBL" id="ABFK02000016">
    <property type="protein sequence ID" value="EDS04522.1"/>
    <property type="molecule type" value="Genomic_DNA"/>
</dbReference>
<keyword evidence="1" id="KW-0812">Transmembrane</keyword>
<protein>
    <submittedName>
        <fullName evidence="2">Uncharacterized protein</fullName>
    </submittedName>
</protein>
<evidence type="ECO:0000256" key="1">
    <source>
        <dbReference type="SAM" id="Phobius"/>
    </source>
</evidence>
<evidence type="ECO:0000313" key="2">
    <source>
        <dbReference type="EMBL" id="EDS04522.1"/>
    </source>
</evidence>
<gene>
    <name evidence="2" type="ORF">ALIPUT_00393</name>
</gene>
<reference evidence="2" key="2">
    <citation type="submission" date="2013-09" db="EMBL/GenBank/DDBJ databases">
        <title>Draft genome sequence of Alistipes putredinis (DSM 17216).</title>
        <authorList>
            <person name="Sudarsanam P."/>
            <person name="Ley R."/>
            <person name="Guruge J."/>
            <person name="Turnbaugh P.J."/>
            <person name="Mahowald M."/>
            <person name="Liep D."/>
            <person name="Gordon J."/>
        </authorList>
    </citation>
    <scope>NUCLEOTIDE SEQUENCE</scope>
    <source>
        <strain evidence="2">DSM 17216</strain>
    </source>
</reference>
<proteinExistence type="predicted"/>
<comment type="caution">
    <text evidence="2">The sequence shown here is derived from an EMBL/GenBank/DDBJ whole genome shotgun (WGS) entry which is preliminary data.</text>
</comment>
<sequence>MVLCSDYKYSKPIEHYAIFTAYFYLSFRFIHCFVAGRSTGNSMLRLKILFGFPRYSDCR</sequence>
<feature type="transmembrane region" description="Helical" evidence="1">
    <location>
        <begin position="16"/>
        <end position="36"/>
    </location>
</feature>
<reference evidence="2" key="1">
    <citation type="submission" date="2007-10" db="EMBL/GenBank/DDBJ databases">
        <authorList>
            <person name="Fulton L."/>
            <person name="Clifton S."/>
            <person name="Fulton B."/>
            <person name="Xu J."/>
            <person name="Minx P."/>
            <person name="Pepin K.H."/>
            <person name="Johnson M."/>
            <person name="Thiruvilangam P."/>
            <person name="Bhonagiri V."/>
            <person name="Nash W.E."/>
            <person name="Mardis E.R."/>
            <person name="Wilson R.K."/>
        </authorList>
    </citation>
    <scope>NUCLEOTIDE SEQUENCE [LARGE SCALE GENOMIC DNA]</scope>
    <source>
        <strain evidence="2">DSM 17216</strain>
    </source>
</reference>